<dbReference type="EMBL" id="GGEC01066417">
    <property type="protein sequence ID" value="MBX46901.1"/>
    <property type="molecule type" value="Transcribed_RNA"/>
</dbReference>
<dbReference type="AlphaFoldDB" id="A0A2P2NX11"/>
<proteinExistence type="predicted"/>
<sequence length="40" mass="4716">MTHNPLGQVRATKCIHVYNSIPFFHTLSRNRQLSIDRQVH</sequence>
<evidence type="ECO:0000313" key="1">
    <source>
        <dbReference type="EMBL" id="MBX46901.1"/>
    </source>
</evidence>
<protein>
    <submittedName>
        <fullName evidence="1">Uncharacterized protein</fullName>
    </submittedName>
</protein>
<organism evidence="1">
    <name type="scientific">Rhizophora mucronata</name>
    <name type="common">Asiatic mangrove</name>
    <dbReference type="NCBI Taxonomy" id="61149"/>
    <lineage>
        <taxon>Eukaryota</taxon>
        <taxon>Viridiplantae</taxon>
        <taxon>Streptophyta</taxon>
        <taxon>Embryophyta</taxon>
        <taxon>Tracheophyta</taxon>
        <taxon>Spermatophyta</taxon>
        <taxon>Magnoliopsida</taxon>
        <taxon>eudicotyledons</taxon>
        <taxon>Gunneridae</taxon>
        <taxon>Pentapetalae</taxon>
        <taxon>rosids</taxon>
        <taxon>fabids</taxon>
        <taxon>Malpighiales</taxon>
        <taxon>Rhizophoraceae</taxon>
        <taxon>Rhizophora</taxon>
    </lineage>
</organism>
<reference evidence="1" key="1">
    <citation type="submission" date="2018-02" db="EMBL/GenBank/DDBJ databases">
        <title>Rhizophora mucronata_Transcriptome.</title>
        <authorList>
            <person name="Meera S.P."/>
            <person name="Sreeshan A."/>
            <person name="Augustine A."/>
        </authorList>
    </citation>
    <scope>NUCLEOTIDE SEQUENCE</scope>
    <source>
        <tissue evidence="1">Leaf</tissue>
    </source>
</reference>
<accession>A0A2P2NX11</accession>
<name>A0A2P2NX11_RHIMU</name>